<evidence type="ECO:0000313" key="2">
    <source>
        <dbReference type="EMBL" id="MCY9521322.1"/>
    </source>
</evidence>
<reference evidence="2 3" key="1">
    <citation type="submission" date="2022-05" db="EMBL/GenBank/DDBJ databases">
        <title>Genome Sequencing of Bee-Associated Microbes.</title>
        <authorList>
            <person name="Dunlap C."/>
        </authorList>
    </citation>
    <scope>NUCLEOTIDE SEQUENCE [LARGE SCALE GENOMIC DNA]</scope>
    <source>
        <strain evidence="2 3">NRRL NRS-1438</strain>
    </source>
</reference>
<accession>A0ABT4DVE4</accession>
<keyword evidence="3" id="KW-1185">Reference proteome</keyword>
<keyword evidence="1" id="KW-0472">Membrane</keyword>
<evidence type="ECO:0000313" key="3">
    <source>
        <dbReference type="Proteomes" id="UP001207626"/>
    </source>
</evidence>
<dbReference type="EMBL" id="JAMDLW010000022">
    <property type="protein sequence ID" value="MCY9521322.1"/>
    <property type="molecule type" value="Genomic_DNA"/>
</dbReference>
<name>A0ABT4DVE4_9BACL</name>
<organism evidence="2 3">
    <name type="scientific">Paenibacillus apiarius</name>
    <dbReference type="NCBI Taxonomy" id="46240"/>
    <lineage>
        <taxon>Bacteria</taxon>
        <taxon>Bacillati</taxon>
        <taxon>Bacillota</taxon>
        <taxon>Bacilli</taxon>
        <taxon>Bacillales</taxon>
        <taxon>Paenibacillaceae</taxon>
        <taxon>Paenibacillus</taxon>
    </lineage>
</organism>
<sequence>MVQAKYISAIIYTLFGILASYGIHSIVKLAVPELNKPDYSVMDILVPVGIKALVVTKRYFLSCSVSCCCSLLPTS</sequence>
<keyword evidence="1" id="KW-0812">Transmembrane</keyword>
<dbReference type="Proteomes" id="UP001207626">
    <property type="component" value="Unassembled WGS sequence"/>
</dbReference>
<keyword evidence="1" id="KW-1133">Transmembrane helix</keyword>
<comment type="caution">
    <text evidence="2">The sequence shown here is derived from an EMBL/GenBank/DDBJ whole genome shotgun (WGS) entry which is preliminary data.</text>
</comment>
<proteinExistence type="predicted"/>
<feature type="transmembrane region" description="Helical" evidence="1">
    <location>
        <begin position="6"/>
        <end position="27"/>
    </location>
</feature>
<evidence type="ECO:0000256" key="1">
    <source>
        <dbReference type="SAM" id="Phobius"/>
    </source>
</evidence>
<dbReference type="RefSeq" id="WP_268601250.1">
    <property type="nucleotide sequence ID" value="NZ_JAMDLW010000022.1"/>
</dbReference>
<protein>
    <submittedName>
        <fullName evidence="2">Uncharacterized protein</fullName>
    </submittedName>
</protein>
<gene>
    <name evidence="2" type="ORF">M5X09_16880</name>
</gene>